<protein>
    <recommendedName>
        <fullName evidence="3">D-isomer specific 2-hydroxyacid dehydrogenase NAD-binding domain-containing protein</fullName>
    </recommendedName>
</protein>
<dbReference type="AlphaFoldDB" id="A0A381REE2"/>
<feature type="domain" description="D-isomer specific 2-hydroxyacid dehydrogenase NAD-binding" evidence="3">
    <location>
        <begin position="15"/>
        <end position="187"/>
    </location>
</feature>
<evidence type="ECO:0000313" key="4">
    <source>
        <dbReference type="EMBL" id="SUZ87613.1"/>
    </source>
</evidence>
<dbReference type="CDD" id="cd05300">
    <property type="entry name" value="2-Hacid_dh_1"/>
    <property type="match status" value="1"/>
</dbReference>
<dbReference type="InterPro" id="IPR006140">
    <property type="entry name" value="D-isomer_DH_NAD-bd"/>
</dbReference>
<dbReference type="PANTHER" id="PTHR43333">
    <property type="entry name" value="2-HACID_DH_C DOMAIN-CONTAINING PROTEIN"/>
    <property type="match status" value="1"/>
</dbReference>
<dbReference type="Gene3D" id="3.40.50.720">
    <property type="entry name" value="NAD(P)-binding Rossmann-like Domain"/>
    <property type="match status" value="2"/>
</dbReference>
<name>A0A381REE2_9ZZZZ</name>
<dbReference type="InterPro" id="IPR029753">
    <property type="entry name" value="D-isomer_DH_CS"/>
</dbReference>
<organism evidence="4">
    <name type="scientific">marine metagenome</name>
    <dbReference type="NCBI Taxonomy" id="408172"/>
    <lineage>
        <taxon>unclassified sequences</taxon>
        <taxon>metagenomes</taxon>
        <taxon>ecological metagenomes</taxon>
    </lineage>
</organism>
<evidence type="ECO:0000256" key="1">
    <source>
        <dbReference type="ARBA" id="ARBA00023002"/>
    </source>
</evidence>
<evidence type="ECO:0000256" key="2">
    <source>
        <dbReference type="ARBA" id="ARBA00023027"/>
    </source>
</evidence>
<dbReference type="PANTHER" id="PTHR43333:SF1">
    <property type="entry name" value="D-ISOMER SPECIFIC 2-HYDROXYACID DEHYDROGENASE NAD-BINDING DOMAIN-CONTAINING PROTEIN"/>
    <property type="match status" value="1"/>
</dbReference>
<keyword evidence="2" id="KW-0520">NAD</keyword>
<dbReference type="EMBL" id="UINC01001732">
    <property type="protein sequence ID" value="SUZ87613.1"/>
    <property type="molecule type" value="Genomic_DNA"/>
</dbReference>
<dbReference type="GO" id="GO:0051287">
    <property type="term" value="F:NAD binding"/>
    <property type="evidence" value="ECO:0007669"/>
    <property type="project" value="InterPro"/>
</dbReference>
<dbReference type="PROSITE" id="PS00671">
    <property type="entry name" value="D_2_HYDROXYACID_DH_3"/>
    <property type="match status" value="1"/>
</dbReference>
<dbReference type="InterPro" id="IPR036291">
    <property type="entry name" value="NAD(P)-bd_dom_sf"/>
</dbReference>
<evidence type="ECO:0000259" key="3">
    <source>
        <dbReference type="Pfam" id="PF02826"/>
    </source>
</evidence>
<proteinExistence type="predicted"/>
<gene>
    <name evidence="4" type="ORF">METZ01_LOCUS40467</name>
</gene>
<dbReference type="Pfam" id="PF02826">
    <property type="entry name" value="2-Hacid_dh_C"/>
    <property type="match status" value="1"/>
</dbReference>
<reference evidence="4" key="1">
    <citation type="submission" date="2018-05" db="EMBL/GenBank/DDBJ databases">
        <authorList>
            <person name="Lanie J.A."/>
            <person name="Ng W.-L."/>
            <person name="Kazmierczak K.M."/>
            <person name="Andrzejewski T.M."/>
            <person name="Davidsen T.M."/>
            <person name="Wayne K.J."/>
            <person name="Tettelin H."/>
            <person name="Glass J.I."/>
            <person name="Rusch D."/>
            <person name="Podicherti R."/>
            <person name="Tsui H.-C.T."/>
            <person name="Winkler M.E."/>
        </authorList>
    </citation>
    <scope>NUCLEOTIDE SEQUENCE</scope>
</reference>
<feature type="non-terminal residue" evidence="4">
    <location>
        <position position="1"/>
    </location>
</feature>
<dbReference type="SUPFAM" id="SSF51735">
    <property type="entry name" value="NAD(P)-binding Rossmann-fold domains"/>
    <property type="match status" value="1"/>
</dbReference>
<dbReference type="GO" id="GO:0016491">
    <property type="term" value="F:oxidoreductase activity"/>
    <property type="evidence" value="ECO:0007669"/>
    <property type="project" value="UniProtKB-KW"/>
</dbReference>
<keyword evidence="1" id="KW-0560">Oxidoreductase</keyword>
<accession>A0A381REE2</accession>
<sequence length="222" mass="24145">SLGRFGIQISEYVVGYLLHHLIGINTYREKQRSHEWARNERPLLADRTVGIIGLGSLGLPTATALTTLGARVLGVSHSGLAVPGIDDVFSATSWRNMLPACDALVIAAPKTVETVGMIDHRALDALPEGTILINISRGELIDEDALLEALESGHLGAAVLDVFDTEPLPEDHPLWDQSRAWITPHIAAPSEIEVIANEFANNYRRYVAGDPLLNEVDRGRGY</sequence>